<accession>A0ABP4IEF4</accession>
<dbReference type="InterPro" id="IPR036396">
    <property type="entry name" value="Cyt_P450_sf"/>
</dbReference>
<comment type="caution">
    <text evidence="2">The sequence shown here is derived from an EMBL/GenBank/DDBJ whole genome shotgun (WGS) entry which is preliminary data.</text>
</comment>
<evidence type="ECO:0000256" key="1">
    <source>
        <dbReference type="ARBA" id="ARBA00010617"/>
    </source>
</evidence>
<evidence type="ECO:0000313" key="2">
    <source>
        <dbReference type="EMBL" id="GAA1388380.1"/>
    </source>
</evidence>
<keyword evidence="3" id="KW-1185">Reference proteome</keyword>
<organism evidence="2 3">
    <name type="scientific">Pseudonocardia kongjuensis</name>
    <dbReference type="NCBI Taxonomy" id="102227"/>
    <lineage>
        <taxon>Bacteria</taxon>
        <taxon>Bacillati</taxon>
        <taxon>Actinomycetota</taxon>
        <taxon>Actinomycetes</taxon>
        <taxon>Pseudonocardiales</taxon>
        <taxon>Pseudonocardiaceae</taxon>
        <taxon>Pseudonocardia</taxon>
    </lineage>
</organism>
<gene>
    <name evidence="2" type="ORF">GCM10009613_25600</name>
</gene>
<protein>
    <submittedName>
        <fullName evidence="2">Cytochrome P450</fullName>
    </submittedName>
</protein>
<dbReference type="PANTHER" id="PTHR46696:SF1">
    <property type="entry name" value="CYTOCHROME P450 YJIB-RELATED"/>
    <property type="match status" value="1"/>
</dbReference>
<sequence>MRKERDVADHVLGSRLQLAQGMRWVWGIHGDHYARLLTAIDADPYPLAAAVRETDGLVRSNVGGWVTARHDVATTLLSDDGFGAGAPDGSDPEAVVQPLDLAPPRPVAGPDRDALAAVCAERAARLAPEFDLVTDYARPCAAVLAAVLAGLPPEPLTAVSADLAPALSVELAAQQLDTAVRVRAALARLRELGAAEDAVALVVALTEPVTAAIGNAGAALLPDHWSGVWAEPTAAAGVAAEILRFEAPVQIRTCVAQADTIVGGQAIAAGEQVAVLVGGANRDPDAFPEPDRFRLDRESGAAVPIGAGPAGATVALLTELAIAALAAHHPSLGLAGTPVRPSRSPVLRGWHAFPLAVAA</sequence>
<dbReference type="Proteomes" id="UP001501414">
    <property type="component" value="Unassembled WGS sequence"/>
</dbReference>
<dbReference type="PANTHER" id="PTHR46696">
    <property type="entry name" value="P450, PUTATIVE (EUROFUNG)-RELATED"/>
    <property type="match status" value="1"/>
</dbReference>
<proteinExistence type="inferred from homology"/>
<evidence type="ECO:0000313" key="3">
    <source>
        <dbReference type="Proteomes" id="UP001501414"/>
    </source>
</evidence>
<comment type="similarity">
    <text evidence="1">Belongs to the cytochrome P450 family.</text>
</comment>
<reference evidence="3" key="1">
    <citation type="journal article" date="2019" name="Int. J. Syst. Evol. Microbiol.">
        <title>The Global Catalogue of Microorganisms (GCM) 10K type strain sequencing project: providing services to taxonomists for standard genome sequencing and annotation.</title>
        <authorList>
            <consortium name="The Broad Institute Genomics Platform"/>
            <consortium name="The Broad Institute Genome Sequencing Center for Infectious Disease"/>
            <person name="Wu L."/>
            <person name="Ma J."/>
        </authorList>
    </citation>
    <scope>NUCLEOTIDE SEQUENCE [LARGE SCALE GENOMIC DNA]</scope>
    <source>
        <strain evidence="3">JCM 11896</strain>
    </source>
</reference>
<dbReference type="Pfam" id="PF00067">
    <property type="entry name" value="p450"/>
    <property type="match status" value="1"/>
</dbReference>
<dbReference type="InterPro" id="IPR001128">
    <property type="entry name" value="Cyt_P450"/>
</dbReference>
<dbReference type="Gene3D" id="1.10.630.10">
    <property type="entry name" value="Cytochrome P450"/>
    <property type="match status" value="1"/>
</dbReference>
<dbReference type="EMBL" id="BAAAJK010000008">
    <property type="protein sequence ID" value="GAA1388380.1"/>
    <property type="molecule type" value="Genomic_DNA"/>
</dbReference>
<dbReference type="SUPFAM" id="SSF48264">
    <property type="entry name" value="Cytochrome P450"/>
    <property type="match status" value="1"/>
</dbReference>
<name>A0ABP4IEF4_9PSEU</name>